<proteinExistence type="inferred from homology"/>
<dbReference type="Pfam" id="PF26577">
    <property type="entry name" value="TSEN34_N"/>
    <property type="match status" value="1"/>
</dbReference>
<name>A0ABR3IUU1_9AGAR</name>
<evidence type="ECO:0000259" key="6">
    <source>
        <dbReference type="Pfam" id="PF01974"/>
    </source>
</evidence>
<comment type="caution">
    <text evidence="8">The sequence shown here is derived from an EMBL/GenBank/DDBJ whole genome shotgun (WGS) entry which is preliminary data.</text>
</comment>
<evidence type="ECO:0000256" key="1">
    <source>
        <dbReference type="ARBA" id="ARBA00008078"/>
    </source>
</evidence>
<organism evidence="8 9">
    <name type="scientific">Hohenbuehelia grisea</name>
    <dbReference type="NCBI Taxonomy" id="104357"/>
    <lineage>
        <taxon>Eukaryota</taxon>
        <taxon>Fungi</taxon>
        <taxon>Dikarya</taxon>
        <taxon>Basidiomycota</taxon>
        <taxon>Agaricomycotina</taxon>
        <taxon>Agaricomycetes</taxon>
        <taxon>Agaricomycetidae</taxon>
        <taxon>Agaricales</taxon>
        <taxon>Pleurotineae</taxon>
        <taxon>Pleurotaceae</taxon>
        <taxon>Hohenbuehelia</taxon>
    </lineage>
</organism>
<dbReference type="Gene3D" id="3.40.1350.10">
    <property type="match status" value="1"/>
</dbReference>
<comment type="function">
    <text evidence="4">Constitutes one of the two catalytic subunit of the tRNA-splicing endonuclease complex, a complex responsible for identification and cleavage of the splice sites in pre-tRNA. It cleaves pre-tRNA at the 5'- and 3'-splice sites to release the intron. The products are an intron and two tRNA half-molecules bearing 2',3'-cyclic phosphate and 5'-OH termini. There are no conserved sequences at the splice sites, but the intron is invariably located at the same site in the gene, placing the splice sites an invariant distance from the constant structural features of the tRNA body.</text>
</comment>
<dbReference type="EMBL" id="JASNQZ010000015">
    <property type="protein sequence ID" value="KAL0947077.1"/>
    <property type="molecule type" value="Genomic_DNA"/>
</dbReference>
<dbReference type="EC" id="4.6.1.16" evidence="4"/>
<protein>
    <recommendedName>
        <fullName evidence="4">tRNA-splicing endonuclease subunit Sen34</fullName>
        <ecNumber evidence="4">4.6.1.16</ecNumber>
    </recommendedName>
</protein>
<dbReference type="PIRSF" id="PIRSF017250">
    <property type="entry name" value="tRNA_splic_SEN34"/>
    <property type="match status" value="1"/>
</dbReference>
<feature type="domain" description="TSEN34 N-terminal" evidence="7">
    <location>
        <begin position="9"/>
        <end position="76"/>
    </location>
</feature>
<evidence type="ECO:0000256" key="5">
    <source>
        <dbReference type="SAM" id="MobiDB-lite"/>
    </source>
</evidence>
<evidence type="ECO:0000259" key="7">
    <source>
        <dbReference type="Pfam" id="PF26577"/>
    </source>
</evidence>
<gene>
    <name evidence="8" type="ORF">HGRIS_013218</name>
</gene>
<evidence type="ECO:0000256" key="2">
    <source>
        <dbReference type="ARBA" id="ARBA00022694"/>
    </source>
</evidence>
<dbReference type="InterPro" id="IPR016690">
    <property type="entry name" value="TSEN34"/>
</dbReference>
<feature type="region of interest" description="Disordered" evidence="5">
    <location>
        <begin position="109"/>
        <end position="141"/>
    </location>
</feature>
<dbReference type="InterPro" id="IPR006677">
    <property type="entry name" value="tRNA_intron_Endonuc_cat-like"/>
</dbReference>
<feature type="compositionally biased region" description="Low complexity" evidence="5">
    <location>
        <begin position="109"/>
        <end position="118"/>
    </location>
</feature>
<dbReference type="InterPro" id="IPR059049">
    <property type="entry name" value="TSEN34_N"/>
</dbReference>
<dbReference type="PANTHER" id="PTHR13070:SF0">
    <property type="entry name" value="TRNA-SPLICING ENDONUCLEASE SUBUNIT SEN34"/>
    <property type="match status" value="1"/>
</dbReference>
<evidence type="ECO:0000313" key="9">
    <source>
        <dbReference type="Proteomes" id="UP001556367"/>
    </source>
</evidence>
<reference evidence="9" key="1">
    <citation type="submission" date="2024-06" db="EMBL/GenBank/DDBJ databases">
        <title>Multi-omics analyses provide insights into the biosynthesis of the anticancer antibiotic pleurotin in Hohenbuehelia grisea.</title>
        <authorList>
            <person name="Weaver J.A."/>
            <person name="Alberti F."/>
        </authorList>
    </citation>
    <scope>NUCLEOTIDE SEQUENCE [LARGE SCALE GENOMIC DNA]</scope>
    <source>
        <strain evidence="9">T-177</strain>
    </source>
</reference>
<feature type="compositionally biased region" description="Basic and acidic residues" evidence="5">
    <location>
        <begin position="119"/>
        <end position="135"/>
    </location>
</feature>
<dbReference type="CDD" id="cd22363">
    <property type="entry name" value="tRNA-intron_lyase_C"/>
    <property type="match status" value="1"/>
</dbReference>
<keyword evidence="3 4" id="KW-0456">Lyase</keyword>
<keyword evidence="2 4" id="KW-0819">tRNA processing</keyword>
<dbReference type="InterPro" id="IPR011856">
    <property type="entry name" value="tRNA_endonuc-like_dom_sf"/>
</dbReference>
<keyword evidence="9" id="KW-1185">Reference proteome</keyword>
<dbReference type="SUPFAM" id="SSF53032">
    <property type="entry name" value="tRNA-intron endonuclease catalytic domain-like"/>
    <property type="match status" value="1"/>
</dbReference>
<accession>A0ABR3IUU1</accession>
<dbReference type="InterPro" id="IPR036167">
    <property type="entry name" value="tRNA_intron_Endo_cat-like_sf"/>
</dbReference>
<dbReference type="Pfam" id="PF01974">
    <property type="entry name" value="tRNA_int_endo"/>
    <property type="match status" value="1"/>
</dbReference>
<feature type="domain" description="tRNA intron endonuclease catalytic" evidence="6">
    <location>
        <begin position="222"/>
        <end position="305"/>
    </location>
</feature>
<evidence type="ECO:0000256" key="3">
    <source>
        <dbReference type="ARBA" id="ARBA00023239"/>
    </source>
</evidence>
<sequence>MTSDPVVLLRVANQRAYVWDVDDAAILRSKHHICGILTGTLPHLSQQNVFLGVPLVLMPEEVVLLVEQGFAALVDDPEAHEAPSEDQLQQWDHQRKEFIKLHLAQTESKLSQEASSRSLSEEALRKRKEREERKALKAQIPSTDIQTPDFQAFADPSPASKTSTPIASASEVNPLTTLYPVILPAASDSFEWYNANRIYSTISSAKSAGIWSYPSTLFERARCGVFKGLWDQGYFMGGGIKFGGEYLVYPGDPLRYHSHFTATVIDSPTSALRPMEIVAHGRLGTATKKAHLLCGWDDEKQDVSYLSIEWSGFG</sequence>
<evidence type="ECO:0000313" key="8">
    <source>
        <dbReference type="EMBL" id="KAL0947077.1"/>
    </source>
</evidence>
<dbReference type="PANTHER" id="PTHR13070">
    <property type="entry name" value="TRNA-SPLICING ENDONUCLEASE SUBUNIT SEN34-RELATED"/>
    <property type="match status" value="1"/>
</dbReference>
<comment type="similarity">
    <text evidence="1 4">Belongs to the tRNA-intron endonuclease family.</text>
</comment>
<evidence type="ECO:0000256" key="4">
    <source>
        <dbReference type="PIRNR" id="PIRNR017250"/>
    </source>
</evidence>
<dbReference type="Proteomes" id="UP001556367">
    <property type="component" value="Unassembled WGS sequence"/>
</dbReference>